<keyword evidence="3" id="KW-1185">Reference proteome</keyword>
<feature type="region of interest" description="Disordered" evidence="1">
    <location>
        <begin position="68"/>
        <end position="103"/>
    </location>
</feature>
<accession>A0A316ZCE2</accession>
<feature type="region of interest" description="Disordered" evidence="1">
    <location>
        <begin position="1"/>
        <end position="36"/>
    </location>
</feature>
<feature type="compositionally biased region" description="Low complexity" evidence="1">
    <location>
        <begin position="68"/>
        <end position="98"/>
    </location>
</feature>
<dbReference type="AlphaFoldDB" id="A0A316ZCE2"/>
<proteinExistence type="predicted"/>
<evidence type="ECO:0000313" key="3">
    <source>
        <dbReference type="Proteomes" id="UP000245946"/>
    </source>
</evidence>
<dbReference type="GeneID" id="37269992"/>
<gene>
    <name evidence="2" type="ORF">FA09DRAFT_330067</name>
</gene>
<dbReference type="EMBL" id="KZ819293">
    <property type="protein sequence ID" value="PWN97903.1"/>
    <property type="molecule type" value="Genomic_DNA"/>
</dbReference>
<evidence type="ECO:0000256" key="1">
    <source>
        <dbReference type="SAM" id="MobiDB-lite"/>
    </source>
</evidence>
<reference evidence="2 3" key="1">
    <citation type="journal article" date="2018" name="Mol. Biol. Evol.">
        <title>Broad Genomic Sampling Reveals a Smut Pathogenic Ancestry of the Fungal Clade Ustilaginomycotina.</title>
        <authorList>
            <person name="Kijpornyongpan T."/>
            <person name="Mondo S.J."/>
            <person name="Barry K."/>
            <person name="Sandor L."/>
            <person name="Lee J."/>
            <person name="Lipzen A."/>
            <person name="Pangilinan J."/>
            <person name="LaButti K."/>
            <person name="Hainaut M."/>
            <person name="Henrissat B."/>
            <person name="Grigoriev I.V."/>
            <person name="Spatafora J.W."/>
            <person name="Aime M.C."/>
        </authorList>
    </citation>
    <scope>NUCLEOTIDE SEQUENCE [LARGE SCALE GENOMIC DNA]</scope>
    <source>
        <strain evidence="2 3">MCA 4186</strain>
    </source>
</reference>
<sequence length="156" mass="15952">MSRITPASLSRTSSRNSSMTASDGASIAPLLSSSSSPKAFSYDADVAAFLRAHTSGMSVAGAPLRVSAPGKASKAAAKASKPAKTAAPSASRSAPPARDAADAKSFEYDQDVAAFLRRFGAGGNGQAHAPGVLKNAQPDKTTSENKVIRRLFRRSG</sequence>
<dbReference type="Proteomes" id="UP000245946">
    <property type="component" value="Unassembled WGS sequence"/>
</dbReference>
<evidence type="ECO:0000313" key="2">
    <source>
        <dbReference type="EMBL" id="PWN97903.1"/>
    </source>
</evidence>
<organism evidence="2 3">
    <name type="scientific">Tilletiopsis washingtonensis</name>
    <dbReference type="NCBI Taxonomy" id="58919"/>
    <lineage>
        <taxon>Eukaryota</taxon>
        <taxon>Fungi</taxon>
        <taxon>Dikarya</taxon>
        <taxon>Basidiomycota</taxon>
        <taxon>Ustilaginomycotina</taxon>
        <taxon>Exobasidiomycetes</taxon>
        <taxon>Entylomatales</taxon>
        <taxon>Entylomatales incertae sedis</taxon>
        <taxon>Tilletiopsis</taxon>
    </lineage>
</organism>
<name>A0A316ZCE2_9BASI</name>
<dbReference type="RefSeq" id="XP_025598182.1">
    <property type="nucleotide sequence ID" value="XM_025742448.1"/>
</dbReference>
<protein>
    <submittedName>
        <fullName evidence="2">Uncharacterized protein</fullName>
    </submittedName>
</protein>
<feature type="compositionally biased region" description="Low complexity" evidence="1">
    <location>
        <begin position="7"/>
        <end position="36"/>
    </location>
</feature>